<evidence type="ECO:0000256" key="7">
    <source>
        <dbReference type="RuleBase" id="RU000471"/>
    </source>
</evidence>
<keyword evidence="4 6" id="KW-1133">Transmembrane helix</keyword>
<geneLocation type="chloroplast" evidence="9"/>
<organism evidence="9">
    <name type="scientific">Bryocarpum himalaicum</name>
    <dbReference type="NCBI Taxonomy" id="199607"/>
    <lineage>
        <taxon>Eukaryota</taxon>
        <taxon>Viridiplantae</taxon>
        <taxon>Streptophyta</taxon>
        <taxon>Embryophyta</taxon>
        <taxon>Tracheophyta</taxon>
        <taxon>Spermatophyta</taxon>
        <taxon>Magnoliopsida</taxon>
        <taxon>eudicotyledons</taxon>
        <taxon>Gunneridae</taxon>
        <taxon>Pentapetalae</taxon>
        <taxon>asterids</taxon>
        <taxon>Ericales</taxon>
        <taxon>Primulaceae</taxon>
        <taxon>Bryocarpum</taxon>
    </lineage>
</organism>
<keyword evidence="6 8" id="KW-0874">Quinone</keyword>
<comment type="subcellular location">
    <subcellularLocation>
        <location evidence="7">Cell membrane</location>
        <topology evidence="7">Multi-pass membrane protein</topology>
    </subcellularLocation>
    <subcellularLocation>
        <location evidence="1">Membrane</location>
        <topology evidence="1">Multi-pass membrane protein</topology>
    </subcellularLocation>
    <subcellularLocation>
        <location evidence="6 8">Plastid</location>
        <location evidence="6 8">Chloroplast thylakoid membrane</location>
        <topology evidence="6 8">Multi-pass membrane protein</topology>
    </subcellularLocation>
</comment>
<comment type="function">
    <text evidence="6">NDH shuttles electrons from NAD(P)H:plastoquinone, via FMN and iron-sulfur (Fe-S) centers, to quinones in the photosynthetic chain and possibly in a chloroplast respiratory chain. The immediate electron acceptor for the enzyme in this species is believed to be plastoquinone. Couples the redox reaction to proton translocation, and thus conserves the redox energy in a proton gradient.</text>
</comment>
<evidence type="ECO:0000256" key="8">
    <source>
        <dbReference type="RuleBase" id="RU000474"/>
    </source>
</evidence>
<dbReference type="GO" id="GO:0016655">
    <property type="term" value="F:oxidoreductase activity, acting on NAD(P)H, quinone or similar compound as acceptor"/>
    <property type="evidence" value="ECO:0007669"/>
    <property type="project" value="UniProtKB-UniRule"/>
</dbReference>
<dbReference type="GeneID" id="70592388"/>
<feature type="transmembrane region" description="Helical" evidence="6 8">
    <location>
        <begin position="122"/>
        <end position="147"/>
    </location>
</feature>
<reference evidence="9" key="1">
    <citation type="journal article" date="2019" name="Mitochondrial DNA Part B Resour">
        <title>Characterization of the plastid genome of the monotypic genus Bryocarpum (Primulaceae).</title>
        <authorList>
            <person name="Li T."/>
            <person name="Song F."/>
            <person name="Yuan X."/>
            <person name="Liu T."/>
            <person name="Yan H."/>
        </authorList>
    </citation>
    <scope>NUCLEOTIDE SEQUENCE</scope>
</reference>
<keyword evidence="6 8" id="KW-0521">NADP</keyword>
<comment type="catalytic activity">
    <reaction evidence="6 8">
        <text>a plastoquinone + NADPH + (n+1) H(+)(in) = a plastoquinol + NADP(+) + n H(+)(out)</text>
        <dbReference type="Rhea" id="RHEA:42612"/>
        <dbReference type="Rhea" id="RHEA-COMP:9561"/>
        <dbReference type="Rhea" id="RHEA-COMP:9562"/>
        <dbReference type="ChEBI" id="CHEBI:15378"/>
        <dbReference type="ChEBI" id="CHEBI:17757"/>
        <dbReference type="ChEBI" id="CHEBI:57783"/>
        <dbReference type="ChEBI" id="CHEBI:58349"/>
        <dbReference type="ChEBI" id="CHEBI:62192"/>
    </reaction>
</comment>
<comment type="similarity">
    <text evidence="2 6 7">Belongs to the complex I subunit 1 family.</text>
</comment>
<evidence type="ECO:0000256" key="2">
    <source>
        <dbReference type="ARBA" id="ARBA00010535"/>
    </source>
</evidence>
<dbReference type="PANTHER" id="PTHR11432">
    <property type="entry name" value="NADH DEHYDROGENASE SUBUNIT 1"/>
    <property type="match status" value="1"/>
</dbReference>
<keyword evidence="5 6" id="KW-0472">Membrane</keyword>
<name>A0A8B0R8R8_9ERIC</name>
<comment type="caution">
    <text evidence="8">Lacks conserved residue(s) required for the propagation of feature annotation.</text>
</comment>
<comment type="catalytic activity">
    <reaction evidence="6 8">
        <text>a plastoquinone + NADH + (n+1) H(+)(in) = a plastoquinol + NAD(+) + n H(+)(out)</text>
        <dbReference type="Rhea" id="RHEA:42608"/>
        <dbReference type="Rhea" id="RHEA-COMP:9561"/>
        <dbReference type="Rhea" id="RHEA-COMP:9562"/>
        <dbReference type="ChEBI" id="CHEBI:15378"/>
        <dbReference type="ChEBI" id="CHEBI:17757"/>
        <dbReference type="ChEBI" id="CHEBI:57540"/>
        <dbReference type="ChEBI" id="CHEBI:57945"/>
        <dbReference type="ChEBI" id="CHEBI:62192"/>
    </reaction>
</comment>
<keyword evidence="8 9" id="KW-0150">Chloroplast</keyword>
<reference evidence="9" key="2">
    <citation type="submission" date="2019-06" db="EMBL/GenBank/DDBJ databases">
        <authorList>
            <person name="Liu T.-J."/>
        </authorList>
    </citation>
    <scope>NUCLEOTIDE SEQUENCE</scope>
</reference>
<dbReference type="GO" id="GO:0048038">
    <property type="term" value="F:quinone binding"/>
    <property type="evidence" value="ECO:0007669"/>
    <property type="project" value="UniProtKB-UniRule"/>
</dbReference>
<dbReference type="Pfam" id="PF00146">
    <property type="entry name" value="NADHdh"/>
    <property type="match status" value="1"/>
</dbReference>
<sequence length="363" mass="40183">MIINTTEVDTINSFSRLEFVKEIYGIIWMFVPILTTVLGITIGVLVIVWLEREISAGIQQRIGPEYAGPLGILQALADGTKLLFKENLLPSRGNISLFNIGPSLAVISILLSYSVIPFGYHLVLADLSIGVFLWIAISSIAPIGLLMSGYGSNNKYSFLGGLRAAAQSISYEIPLTLCVLSISLLSNSSSTVDIVEAQSKYGFWGWNLWRQPIGFFAFLISSLAECERLPFDLPEAEEELVAGYQTEYSGIKFGLFYVASYLNLLVSSLFVTVLYLGGWNLSIPYILTPAFFEVNKTRKVVGAIIGIFITLAKTYLFLFLSITTRWTLPRLRMDQLLNLGWKFLLPISLGNLLLTTSSQLLSL</sequence>
<keyword evidence="6 7" id="KW-0520">NAD</keyword>
<gene>
    <name evidence="6 9" type="primary">ndhA</name>
</gene>
<dbReference type="PROSITE" id="PS00667">
    <property type="entry name" value="COMPLEX1_ND1_1"/>
    <property type="match status" value="1"/>
</dbReference>
<protein>
    <recommendedName>
        <fullName evidence="6">NAD(P)H-quinone oxidoreductase subunit 1, chloroplastic</fullName>
        <ecNumber evidence="6">7.1.1.-</ecNumber>
    </recommendedName>
    <alternativeName>
        <fullName evidence="6">NAD(P)H dehydrogenase subunit 1</fullName>
        <shortName evidence="6">NDH subunit 1</shortName>
    </alternativeName>
    <alternativeName>
        <fullName evidence="6">NADH-plastoquinone oxidoreductase subunit 1</fullName>
    </alternativeName>
</protein>
<dbReference type="GO" id="GO:0003954">
    <property type="term" value="F:NADH dehydrogenase activity"/>
    <property type="evidence" value="ECO:0007669"/>
    <property type="project" value="TreeGrafter"/>
</dbReference>
<keyword evidence="6 8" id="KW-0793">Thylakoid</keyword>
<dbReference type="InterPro" id="IPR001694">
    <property type="entry name" value="NADH_UbQ_OxRdtase_su1/FPO"/>
</dbReference>
<comment type="subunit">
    <text evidence="6 8">NDH is composed of at least 16 different subunits, 5 of which are encoded in the nucleus.</text>
</comment>
<dbReference type="NCBIfam" id="NF004741">
    <property type="entry name" value="PRK06076.1-2"/>
    <property type="match status" value="1"/>
</dbReference>
<dbReference type="EMBL" id="MN103541">
    <property type="protein sequence ID" value="QTW91234.1"/>
    <property type="molecule type" value="Genomic_DNA"/>
</dbReference>
<feature type="transmembrane region" description="Helical" evidence="6 8">
    <location>
        <begin position="255"/>
        <end position="280"/>
    </location>
</feature>
<keyword evidence="8 9" id="KW-0934">Plastid</keyword>
<evidence type="ECO:0000256" key="5">
    <source>
        <dbReference type="ARBA" id="ARBA00023136"/>
    </source>
</evidence>
<feature type="transmembrane region" description="Helical" evidence="6 8">
    <location>
        <begin position="23"/>
        <end position="50"/>
    </location>
</feature>
<evidence type="ECO:0000256" key="3">
    <source>
        <dbReference type="ARBA" id="ARBA00022692"/>
    </source>
</evidence>
<dbReference type="RefSeq" id="YP_010251404.1">
    <property type="nucleotide sequence ID" value="NC_060372.1"/>
</dbReference>
<dbReference type="AlphaFoldDB" id="A0A8B0R8R8"/>
<keyword evidence="6 8" id="KW-1278">Translocase</keyword>
<feature type="transmembrane region" description="Helical" evidence="6 8">
    <location>
        <begin position="95"/>
        <end position="116"/>
    </location>
</feature>
<dbReference type="GO" id="GO:0009535">
    <property type="term" value="C:chloroplast thylakoid membrane"/>
    <property type="evidence" value="ECO:0007669"/>
    <property type="project" value="UniProtKB-SubCell"/>
</dbReference>
<evidence type="ECO:0000313" key="9">
    <source>
        <dbReference type="EMBL" id="QTW91234.1"/>
    </source>
</evidence>
<dbReference type="InterPro" id="IPR018086">
    <property type="entry name" value="NADH_UbQ_OxRdtase_su1_CS"/>
</dbReference>
<evidence type="ECO:0000256" key="1">
    <source>
        <dbReference type="ARBA" id="ARBA00004141"/>
    </source>
</evidence>
<dbReference type="GO" id="GO:0009060">
    <property type="term" value="P:aerobic respiration"/>
    <property type="evidence" value="ECO:0007669"/>
    <property type="project" value="TreeGrafter"/>
</dbReference>
<dbReference type="PROSITE" id="PS00668">
    <property type="entry name" value="COMPLEX1_ND1_2"/>
    <property type="match status" value="1"/>
</dbReference>
<evidence type="ECO:0000256" key="4">
    <source>
        <dbReference type="ARBA" id="ARBA00022989"/>
    </source>
</evidence>
<keyword evidence="6 8" id="KW-0618">Plastoquinone</keyword>
<dbReference type="PANTHER" id="PTHR11432:SF3">
    <property type="entry name" value="NADH-UBIQUINONE OXIDOREDUCTASE CHAIN 1"/>
    <property type="match status" value="1"/>
</dbReference>
<accession>A0A8B0R8R8</accession>
<dbReference type="GO" id="GO:0005886">
    <property type="term" value="C:plasma membrane"/>
    <property type="evidence" value="ECO:0007669"/>
    <property type="project" value="UniProtKB-SubCell"/>
</dbReference>
<keyword evidence="3 6" id="KW-0812">Transmembrane</keyword>
<dbReference type="EC" id="7.1.1.-" evidence="6"/>
<proteinExistence type="inferred from homology"/>
<feature type="transmembrane region" description="Helical" evidence="6 8">
    <location>
        <begin position="300"/>
        <end position="322"/>
    </location>
</feature>
<evidence type="ECO:0000256" key="6">
    <source>
        <dbReference type="HAMAP-Rule" id="MF_01350"/>
    </source>
</evidence>
<dbReference type="HAMAP" id="MF_01350">
    <property type="entry name" value="NDH1_NuoH"/>
    <property type="match status" value="1"/>
</dbReference>
<dbReference type="GO" id="GO:0019684">
    <property type="term" value="P:photosynthesis, light reaction"/>
    <property type="evidence" value="ECO:0007669"/>
    <property type="project" value="UniProtKB-UniRule"/>
</dbReference>